<evidence type="ECO:0000313" key="5">
    <source>
        <dbReference type="EMBL" id="SEG93782.1"/>
    </source>
</evidence>
<accession>A0A1H6E7S4</accession>
<dbReference type="Gene3D" id="3.40.630.190">
    <property type="entry name" value="LCP protein"/>
    <property type="match status" value="1"/>
</dbReference>
<comment type="similarity">
    <text evidence="1">Belongs to the LytR/CpsA/Psr (LCP) family.</text>
</comment>
<evidence type="ECO:0000259" key="4">
    <source>
        <dbReference type="Pfam" id="PF03816"/>
    </source>
</evidence>
<evidence type="ECO:0000256" key="2">
    <source>
        <dbReference type="SAM" id="MobiDB-lite"/>
    </source>
</evidence>
<dbReference type="Pfam" id="PF03816">
    <property type="entry name" value="LytR_cpsA_psr"/>
    <property type="match status" value="1"/>
</dbReference>
<name>A0A1H6E7S4_9ACTN</name>
<evidence type="ECO:0000256" key="1">
    <source>
        <dbReference type="ARBA" id="ARBA00006068"/>
    </source>
</evidence>
<feature type="compositionally biased region" description="Basic and acidic residues" evidence="2">
    <location>
        <begin position="65"/>
        <end position="77"/>
    </location>
</feature>
<dbReference type="NCBIfam" id="TIGR00350">
    <property type="entry name" value="lytR_cpsA_psr"/>
    <property type="match status" value="1"/>
</dbReference>
<organism evidence="5 6">
    <name type="scientific">Actinacidiphila yanglinensis</name>
    <dbReference type="NCBI Taxonomy" id="310779"/>
    <lineage>
        <taxon>Bacteria</taxon>
        <taxon>Bacillati</taxon>
        <taxon>Actinomycetota</taxon>
        <taxon>Actinomycetes</taxon>
        <taxon>Kitasatosporales</taxon>
        <taxon>Streptomycetaceae</taxon>
        <taxon>Actinacidiphila</taxon>
    </lineage>
</organism>
<dbReference type="EMBL" id="FNVU01000028">
    <property type="protein sequence ID" value="SEG93782.1"/>
    <property type="molecule type" value="Genomic_DNA"/>
</dbReference>
<feature type="transmembrane region" description="Helical" evidence="3">
    <location>
        <begin position="131"/>
        <end position="154"/>
    </location>
</feature>
<keyword evidence="6" id="KW-1185">Reference proteome</keyword>
<sequence>MSEEGRPDGTGEGPDATGAGGSAKDADAAAAGAAGGAVHVTATGDATATRGVTEVTDETGAEPPARLDDLMSERGAEDAAEPGSEGATGPGTAEPGTADPGVPEEPAGPEPAAPEGEPDRRARRRRRTRRVLYGALSLLCAGVLLIAGTGYWAYHHYTGRVQRIPNAFPTDVPASAQPKPSKGGSQTFLLVGLDARSDLPTTGKGAKAAEWKPGAQRSDTMMLVHIPANHKNAYVVSLPRDSWVNIPGHGMAKLNAAFSWGGPPLLIDTVQRLTKVKIDHLMVIDWSGFKKLTDAVGGVDITVDKTVSRRNGPGGVWTAGTHHMNGSEALDYVRERYGLPRGDLDRTHRQQNFLRAVLGKMLSTGTFTNPLKLKRTLDQVTSVVSFDDKLSNGDLRDLVWNMRGVRSKDMAFMNAPVAGFDTIDKQSVVLLDANATSELWEAMRNDTMAHYMATTDGVDELGTHVS</sequence>
<keyword evidence="3" id="KW-1133">Transmembrane helix</keyword>
<gene>
    <name evidence="5" type="ORF">SAMN05216223_12872</name>
</gene>
<dbReference type="Proteomes" id="UP000236754">
    <property type="component" value="Unassembled WGS sequence"/>
</dbReference>
<feature type="region of interest" description="Disordered" evidence="2">
    <location>
        <begin position="1"/>
        <end position="124"/>
    </location>
</feature>
<evidence type="ECO:0000313" key="6">
    <source>
        <dbReference type="Proteomes" id="UP000236754"/>
    </source>
</evidence>
<reference evidence="5 6" key="1">
    <citation type="submission" date="2016-10" db="EMBL/GenBank/DDBJ databases">
        <authorList>
            <person name="de Groot N.N."/>
        </authorList>
    </citation>
    <scope>NUCLEOTIDE SEQUENCE [LARGE SCALE GENOMIC DNA]</scope>
    <source>
        <strain evidence="5 6">CGMCC 4.2023</strain>
    </source>
</reference>
<keyword evidence="3" id="KW-0472">Membrane</keyword>
<protein>
    <submittedName>
        <fullName evidence="5">Transcriptional attenuator, LytR family</fullName>
    </submittedName>
</protein>
<dbReference type="InterPro" id="IPR004474">
    <property type="entry name" value="LytR_CpsA_psr"/>
</dbReference>
<dbReference type="PANTHER" id="PTHR33392:SF6">
    <property type="entry name" value="POLYISOPRENYL-TEICHOIC ACID--PEPTIDOGLYCAN TEICHOIC ACID TRANSFERASE TAGU"/>
    <property type="match status" value="1"/>
</dbReference>
<feature type="compositionally biased region" description="Low complexity" evidence="2">
    <location>
        <begin position="28"/>
        <end position="49"/>
    </location>
</feature>
<feature type="compositionally biased region" description="Low complexity" evidence="2">
    <location>
        <begin position="85"/>
        <end position="105"/>
    </location>
</feature>
<evidence type="ECO:0000256" key="3">
    <source>
        <dbReference type="SAM" id="Phobius"/>
    </source>
</evidence>
<keyword evidence="3" id="KW-0812">Transmembrane</keyword>
<dbReference type="InterPro" id="IPR050922">
    <property type="entry name" value="LytR/CpsA/Psr_CW_biosynth"/>
</dbReference>
<dbReference type="AlphaFoldDB" id="A0A1H6E7S4"/>
<proteinExistence type="inferred from homology"/>
<dbReference type="PANTHER" id="PTHR33392">
    <property type="entry name" value="POLYISOPRENYL-TEICHOIC ACID--PEPTIDOGLYCAN TEICHOIC ACID TRANSFERASE TAGU"/>
    <property type="match status" value="1"/>
</dbReference>
<feature type="domain" description="Cell envelope-related transcriptional attenuator" evidence="4">
    <location>
        <begin position="217"/>
        <end position="362"/>
    </location>
</feature>